<dbReference type="EMBL" id="JARQWQ010000022">
    <property type="protein sequence ID" value="KAK2564575.1"/>
    <property type="molecule type" value="Genomic_DNA"/>
</dbReference>
<dbReference type="FunFam" id="3.40.50.1220:FF:000038">
    <property type="entry name" value="NAD-dependent protein deacetylase sirtuin-6 isoform X2"/>
    <property type="match status" value="1"/>
</dbReference>
<keyword evidence="2" id="KW-0808">Transferase</keyword>
<feature type="binding site" evidence="7">
    <location>
        <position position="144"/>
    </location>
    <ligand>
        <name>Zn(2+)</name>
        <dbReference type="ChEBI" id="CHEBI:29105"/>
    </ligand>
</feature>
<comment type="similarity">
    <text evidence="6">Belongs to the sirtuin family. Class IV subfamily.</text>
</comment>
<keyword evidence="3 7" id="KW-0479">Metal-binding</keyword>
<dbReference type="GO" id="GO:0000122">
    <property type="term" value="P:negative regulation of transcription by RNA polymerase II"/>
    <property type="evidence" value="ECO:0007669"/>
    <property type="project" value="TreeGrafter"/>
</dbReference>
<evidence type="ECO:0000259" key="8">
    <source>
        <dbReference type="PROSITE" id="PS50305"/>
    </source>
</evidence>
<dbReference type="GO" id="GO:0070403">
    <property type="term" value="F:NAD+ binding"/>
    <property type="evidence" value="ECO:0007669"/>
    <property type="project" value="InterPro"/>
</dbReference>
<name>A0AAD9V8E0_ACRCE</name>
<dbReference type="PANTHER" id="PTHR11085">
    <property type="entry name" value="NAD-DEPENDENT PROTEIN DEACYLASE SIRTUIN-5, MITOCHONDRIAL-RELATED"/>
    <property type="match status" value="1"/>
</dbReference>
<feature type="active site" description="Proton acceptor" evidence="7">
    <location>
        <position position="133"/>
    </location>
</feature>
<dbReference type="EC" id="2.3.1.286" evidence="1"/>
<dbReference type="SUPFAM" id="SSF52467">
    <property type="entry name" value="DHS-like NAD/FAD-binding domain"/>
    <property type="match status" value="1"/>
</dbReference>
<dbReference type="Pfam" id="PF02146">
    <property type="entry name" value="SIR2"/>
    <property type="match status" value="1"/>
</dbReference>
<evidence type="ECO:0000256" key="1">
    <source>
        <dbReference type="ARBA" id="ARBA00012928"/>
    </source>
</evidence>
<organism evidence="9 10">
    <name type="scientific">Acropora cervicornis</name>
    <name type="common">Staghorn coral</name>
    <dbReference type="NCBI Taxonomy" id="6130"/>
    <lineage>
        <taxon>Eukaryota</taxon>
        <taxon>Metazoa</taxon>
        <taxon>Cnidaria</taxon>
        <taxon>Anthozoa</taxon>
        <taxon>Hexacorallia</taxon>
        <taxon>Scleractinia</taxon>
        <taxon>Astrocoeniina</taxon>
        <taxon>Acroporidae</taxon>
        <taxon>Acropora</taxon>
    </lineage>
</organism>
<dbReference type="Gene3D" id="3.40.50.1220">
    <property type="entry name" value="TPP-binding domain"/>
    <property type="match status" value="1"/>
</dbReference>
<keyword evidence="5" id="KW-0520">NAD</keyword>
<sequence>MSVNYAAGLSDYPHKGKCGLPEIFDSPEQLDEKTKEFIRIFREARHVVVHTGAGVSTAAGIPDFRGPKGVWTLEEKGMSPHMNTTFDDASPSLTHMALVRLVEENLIQYIVSQNVDGLHIKSGIPRSKISELHGNMFLEKCDRCGTEYIRQNAVGTVGLKRTGRVCERKRIRGHCRGRLRDTILDWEDTLPYEDLASAENHSREADLAICLGTSLQIQPSGNLPVLTVKSGGKLVIVNLQKTRHVSTFTLYEYSMISKPVL</sequence>
<feature type="binding site" evidence="7">
    <location>
        <position position="141"/>
    </location>
    <ligand>
        <name>Zn(2+)</name>
        <dbReference type="ChEBI" id="CHEBI:29105"/>
    </ligand>
</feature>
<dbReference type="Proteomes" id="UP001249851">
    <property type="component" value="Unassembled WGS sequence"/>
</dbReference>
<keyword evidence="10" id="KW-1185">Reference proteome</keyword>
<keyword evidence="4 7" id="KW-0862">Zinc</keyword>
<protein>
    <recommendedName>
        <fullName evidence="1">protein acetyllysine N-acetyltransferase</fullName>
        <ecNumber evidence="1">2.3.1.286</ecNumber>
    </recommendedName>
</protein>
<proteinExistence type="inferred from homology"/>
<dbReference type="InterPro" id="IPR050134">
    <property type="entry name" value="NAD-dep_sirtuin_deacylases"/>
</dbReference>
<evidence type="ECO:0000313" key="10">
    <source>
        <dbReference type="Proteomes" id="UP001249851"/>
    </source>
</evidence>
<dbReference type="Gene3D" id="2.20.28.200">
    <property type="match status" value="1"/>
</dbReference>
<feature type="binding site" evidence="7">
    <location>
        <position position="166"/>
    </location>
    <ligand>
        <name>Zn(2+)</name>
        <dbReference type="ChEBI" id="CHEBI:29105"/>
    </ligand>
</feature>
<gene>
    <name evidence="9" type="ORF">P5673_012031</name>
</gene>
<dbReference type="FunFam" id="2.20.28.200:FF:000001">
    <property type="entry name" value="NAD-dependent protein deacetylase sirtuin-6"/>
    <property type="match status" value="1"/>
</dbReference>
<dbReference type="GO" id="GO:0046872">
    <property type="term" value="F:metal ion binding"/>
    <property type="evidence" value="ECO:0007669"/>
    <property type="project" value="UniProtKB-KW"/>
</dbReference>
<evidence type="ECO:0000256" key="5">
    <source>
        <dbReference type="ARBA" id="ARBA00023027"/>
    </source>
</evidence>
<evidence type="ECO:0000256" key="2">
    <source>
        <dbReference type="ARBA" id="ARBA00022679"/>
    </source>
</evidence>
<evidence type="ECO:0000256" key="7">
    <source>
        <dbReference type="PROSITE-ProRule" id="PRU00236"/>
    </source>
</evidence>
<dbReference type="PROSITE" id="PS50305">
    <property type="entry name" value="SIRTUIN"/>
    <property type="match status" value="1"/>
</dbReference>
<evidence type="ECO:0000256" key="3">
    <source>
        <dbReference type="ARBA" id="ARBA00022723"/>
    </source>
</evidence>
<dbReference type="GO" id="GO:0005634">
    <property type="term" value="C:nucleus"/>
    <property type="evidence" value="ECO:0007669"/>
    <property type="project" value="TreeGrafter"/>
</dbReference>
<evidence type="ECO:0000256" key="6">
    <source>
        <dbReference type="ARBA" id="ARBA00038170"/>
    </source>
</evidence>
<feature type="binding site" evidence="7">
    <location>
        <position position="175"/>
    </location>
    <ligand>
        <name>Zn(2+)</name>
        <dbReference type="ChEBI" id="CHEBI:29105"/>
    </ligand>
</feature>
<dbReference type="GO" id="GO:0003714">
    <property type="term" value="F:transcription corepressor activity"/>
    <property type="evidence" value="ECO:0007669"/>
    <property type="project" value="TreeGrafter"/>
</dbReference>
<reference evidence="9" key="1">
    <citation type="journal article" date="2023" name="G3 (Bethesda)">
        <title>Whole genome assembly and annotation of the endangered Caribbean coral Acropora cervicornis.</title>
        <authorList>
            <person name="Selwyn J.D."/>
            <person name="Vollmer S.V."/>
        </authorList>
    </citation>
    <scope>NUCLEOTIDE SEQUENCE</scope>
    <source>
        <strain evidence="9">K2</strain>
    </source>
</reference>
<dbReference type="InterPro" id="IPR003000">
    <property type="entry name" value="Sirtuin"/>
</dbReference>
<evidence type="ECO:0000313" key="9">
    <source>
        <dbReference type="EMBL" id="KAK2564575.1"/>
    </source>
</evidence>
<dbReference type="GO" id="GO:0046969">
    <property type="term" value="F:histone H3K9 deacetylase activity, NAD-dependent"/>
    <property type="evidence" value="ECO:0007669"/>
    <property type="project" value="TreeGrafter"/>
</dbReference>
<dbReference type="InterPro" id="IPR029035">
    <property type="entry name" value="DHS-like_NAD/FAD-binding_dom"/>
</dbReference>
<reference evidence="9" key="2">
    <citation type="journal article" date="2023" name="Science">
        <title>Genomic signatures of disease resistance in endangered staghorn corals.</title>
        <authorList>
            <person name="Vollmer S.V."/>
            <person name="Selwyn J.D."/>
            <person name="Despard B.A."/>
            <person name="Roesel C.L."/>
        </authorList>
    </citation>
    <scope>NUCLEOTIDE SEQUENCE</scope>
    <source>
        <strain evidence="9">K2</strain>
    </source>
</reference>
<dbReference type="AlphaFoldDB" id="A0AAD9V8E0"/>
<evidence type="ECO:0000256" key="4">
    <source>
        <dbReference type="ARBA" id="ARBA00022833"/>
    </source>
</evidence>
<accession>A0AAD9V8E0</accession>
<dbReference type="PANTHER" id="PTHR11085:SF12">
    <property type="entry name" value="NAD-DEPENDENT PROTEIN DEACYLASE SIRTUIN-6"/>
    <property type="match status" value="1"/>
</dbReference>
<feature type="domain" description="Deacetylase sirtuin-type" evidence="8">
    <location>
        <begin position="27"/>
        <end position="261"/>
    </location>
</feature>
<comment type="caution">
    <text evidence="9">The sequence shown here is derived from an EMBL/GenBank/DDBJ whole genome shotgun (WGS) entry which is preliminary data.</text>
</comment>
<dbReference type="InterPro" id="IPR026590">
    <property type="entry name" value="Ssirtuin_cat_dom"/>
</dbReference>